<dbReference type="EMBL" id="CP029803">
    <property type="protein sequence ID" value="AWT60338.1"/>
    <property type="molecule type" value="Genomic_DNA"/>
</dbReference>
<reference evidence="1 2" key="1">
    <citation type="submission" date="2018-06" db="EMBL/GenBank/DDBJ databases">
        <title>Draft Genome Sequence of a Novel Marine Bacterium Related to the Verrucomicrobia.</title>
        <authorList>
            <person name="Vosseberg J."/>
            <person name="Martijn J."/>
            <person name="Ettema T.J.G."/>
        </authorList>
    </citation>
    <scope>NUCLEOTIDE SEQUENCE [LARGE SCALE GENOMIC DNA]</scope>
    <source>
        <strain evidence="1">TARA_B100001123</strain>
    </source>
</reference>
<dbReference type="AlphaFoldDB" id="A0A2Z4AGT5"/>
<dbReference type="Proteomes" id="UP000247465">
    <property type="component" value="Chromosome"/>
</dbReference>
<name>A0A2Z4AGT5_9BACT</name>
<evidence type="ECO:0000313" key="1">
    <source>
        <dbReference type="EMBL" id="AWT60338.1"/>
    </source>
</evidence>
<dbReference type="KEGG" id="mtar:DF168_01544"/>
<proteinExistence type="predicted"/>
<sequence length="55" mass="6193">MDLVQKTVKVELLYTIRFSNGIKFEAGFERGFVSQFLLNHSAAPDSTELSTTQKV</sequence>
<organism evidence="1 2">
    <name type="scientific">Candidatus Moanibacter tarae</name>
    <dbReference type="NCBI Taxonomy" id="2200854"/>
    <lineage>
        <taxon>Bacteria</taxon>
        <taxon>Pseudomonadati</taxon>
        <taxon>Verrucomicrobiota</taxon>
        <taxon>Opitutia</taxon>
        <taxon>Puniceicoccales</taxon>
        <taxon>Puniceicoccales incertae sedis</taxon>
        <taxon>Candidatus Moanibacter</taxon>
    </lineage>
</organism>
<accession>A0A2Z4AGT5</accession>
<gene>
    <name evidence="1" type="ORF">DF168_01544</name>
</gene>
<evidence type="ECO:0000313" key="2">
    <source>
        <dbReference type="Proteomes" id="UP000247465"/>
    </source>
</evidence>
<protein>
    <submittedName>
        <fullName evidence="1">Uncharacterized protein</fullName>
    </submittedName>
</protein>